<comment type="similarity">
    <text evidence="1">Belongs to the ComF/GntX family.</text>
</comment>
<dbReference type="PANTHER" id="PTHR47505">
    <property type="entry name" value="DNA UTILIZATION PROTEIN YHGH"/>
    <property type="match status" value="1"/>
</dbReference>
<dbReference type="Gene3D" id="3.40.50.2020">
    <property type="match status" value="1"/>
</dbReference>
<dbReference type="Proteomes" id="UP000321578">
    <property type="component" value="Unassembled WGS sequence"/>
</dbReference>
<dbReference type="SUPFAM" id="SSF53271">
    <property type="entry name" value="PRTase-like"/>
    <property type="match status" value="1"/>
</dbReference>
<evidence type="ECO:0000313" key="4">
    <source>
        <dbReference type="Proteomes" id="UP000321578"/>
    </source>
</evidence>
<comment type="caution">
    <text evidence="3">The sequence shown here is derived from an EMBL/GenBank/DDBJ whole genome shotgun (WGS) entry which is preliminary data.</text>
</comment>
<dbReference type="InterPro" id="IPR000836">
    <property type="entry name" value="PRTase_dom"/>
</dbReference>
<dbReference type="OrthoDB" id="9779910at2"/>
<accession>A0A5C6ZJU5</accession>
<sequence>MLNNLLNLFFPKVCYACSNILSDNELHMCTQCRHDLPLTNFHGDHENAVHKVLYGRVKLINATALLHFSKKGIVQQLMHNLKYRGHEQIGHILGLWLGEELKHLKEYSAVEIVVPVPLHKSKLKKRGYNQVEKFGKALALALNAGYEDQSLIKITNTKTQVFKDRLKRGSAIDANFAIQNQEYLAQKHILLVDDIITTGATIEACANELLKIKGVRLSLAVMAITD</sequence>
<dbReference type="AlphaFoldDB" id="A0A5C6ZJU5"/>
<dbReference type="Pfam" id="PF00156">
    <property type="entry name" value="Pribosyltran"/>
    <property type="match status" value="1"/>
</dbReference>
<dbReference type="PANTHER" id="PTHR47505:SF1">
    <property type="entry name" value="DNA UTILIZATION PROTEIN YHGH"/>
    <property type="match status" value="1"/>
</dbReference>
<reference evidence="3 4" key="1">
    <citation type="submission" date="2019-08" db="EMBL/GenBank/DDBJ databases">
        <title>Genomes of Subsaximicrobium wynnwilliamsii strains.</title>
        <authorList>
            <person name="Bowman J.P."/>
        </authorList>
    </citation>
    <scope>NUCLEOTIDE SEQUENCE [LARGE SCALE GENOMIC DNA]</scope>
    <source>
        <strain evidence="3 4">2-80-2</strain>
    </source>
</reference>
<evidence type="ECO:0000259" key="2">
    <source>
        <dbReference type="Pfam" id="PF00156"/>
    </source>
</evidence>
<dbReference type="RefSeq" id="WP_147086161.1">
    <property type="nucleotide sequence ID" value="NZ_VORN01000007.1"/>
</dbReference>
<organism evidence="3 4">
    <name type="scientific">Subsaximicrobium wynnwilliamsii</name>
    <dbReference type="NCBI Taxonomy" id="291179"/>
    <lineage>
        <taxon>Bacteria</taxon>
        <taxon>Pseudomonadati</taxon>
        <taxon>Bacteroidota</taxon>
        <taxon>Flavobacteriia</taxon>
        <taxon>Flavobacteriales</taxon>
        <taxon>Flavobacteriaceae</taxon>
        <taxon>Subsaximicrobium</taxon>
    </lineage>
</organism>
<proteinExistence type="inferred from homology"/>
<protein>
    <submittedName>
        <fullName evidence="3">ComF family protein</fullName>
    </submittedName>
</protein>
<name>A0A5C6ZJU5_9FLAO</name>
<keyword evidence="4" id="KW-1185">Reference proteome</keyword>
<dbReference type="InterPro" id="IPR051910">
    <property type="entry name" value="ComF/GntX_DNA_util-trans"/>
</dbReference>
<evidence type="ECO:0000256" key="1">
    <source>
        <dbReference type="ARBA" id="ARBA00008007"/>
    </source>
</evidence>
<evidence type="ECO:0000313" key="3">
    <source>
        <dbReference type="EMBL" id="TXD89408.1"/>
    </source>
</evidence>
<dbReference type="InterPro" id="IPR029057">
    <property type="entry name" value="PRTase-like"/>
</dbReference>
<dbReference type="CDD" id="cd06223">
    <property type="entry name" value="PRTases_typeI"/>
    <property type="match status" value="1"/>
</dbReference>
<feature type="domain" description="Phosphoribosyltransferase" evidence="2">
    <location>
        <begin position="165"/>
        <end position="221"/>
    </location>
</feature>
<dbReference type="EMBL" id="VORO01000007">
    <property type="protein sequence ID" value="TXD89408.1"/>
    <property type="molecule type" value="Genomic_DNA"/>
</dbReference>
<gene>
    <name evidence="3" type="ORF">ESY86_08465</name>
</gene>